<evidence type="ECO:0000256" key="1">
    <source>
        <dbReference type="SAM" id="MobiDB-lite"/>
    </source>
</evidence>
<feature type="compositionally biased region" description="Basic and acidic residues" evidence="1">
    <location>
        <begin position="299"/>
        <end position="315"/>
    </location>
</feature>
<dbReference type="AlphaFoldDB" id="A0AAE0XLG8"/>
<protein>
    <submittedName>
        <fullName evidence="2">Uncharacterized protein</fullName>
    </submittedName>
</protein>
<sequence>MAASMPFPFSAQIPATPPPEQAHMFTKPFAPQPPKPSPLELNGWMGNNSKAQNKQAPSQPSPSTPALPTMPTMPTMPAMPSMPNAPSMPMGSQPLNFNELAGDPRYLAMASRIASYYQQRCQAVTAFQHQRCQAWATMQRQKCQEMMQAAMLIVAWYVRDRISRRRKRQKRVFKRRLSEKCARSKITKGESVRRWVLNVPLGDAPPTNSVHDTLVDEDEAKFSMDKEQTPDKDSHLFSVADNLIKSQHAKIDIPLLGALSFDESDSESEDEDIMDYDNDEDEGEQDDDDDDEYEDGEGDDHTAEDGRREENKHCEPGMGSEEVQPGTSGKGSGKQSSAL</sequence>
<reference evidence="2" key="2">
    <citation type="submission" date="2023-06" db="EMBL/GenBank/DDBJ databases">
        <authorList>
            <consortium name="Lawrence Berkeley National Laboratory"/>
            <person name="Haridas S."/>
            <person name="Hensen N."/>
            <person name="Bonometti L."/>
            <person name="Westerberg I."/>
            <person name="Brannstrom I.O."/>
            <person name="Guillou S."/>
            <person name="Cros-Aarteil S."/>
            <person name="Calhoun S."/>
            <person name="Kuo A."/>
            <person name="Mondo S."/>
            <person name="Pangilinan J."/>
            <person name="Riley R."/>
            <person name="Labutti K."/>
            <person name="Andreopoulos B."/>
            <person name="Lipzen A."/>
            <person name="Chen C."/>
            <person name="Yanf M."/>
            <person name="Daum C."/>
            <person name="Ng V."/>
            <person name="Clum A."/>
            <person name="Steindorff A."/>
            <person name="Ohm R."/>
            <person name="Martin F."/>
            <person name="Silar P."/>
            <person name="Natvig D."/>
            <person name="Lalanne C."/>
            <person name="Gautier V."/>
            <person name="Ament-Velasquez S.L."/>
            <person name="Kruys A."/>
            <person name="Hutchinson M.I."/>
            <person name="Powell A.J."/>
            <person name="Barry K."/>
            <person name="Miller A.N."/>
            <person name="Grigoriev I.V."/>
            <person name="Debuchy R."/>
            <person name="Gladieux P."/>
            <person name="Thoren M.H."/>
            <person name="Johannesson H."/>
        </authorList>
    </citation>
    <scope>NUCLEOTIDE SEQUENCE</scope>
    <source>
        <strain evidence="2">CBS 314.62</strain>
    </source>
</reference>
<dbReference type="Proteomes" id="UP001270362">
    <property type="component" value="Unassembled WGS sequence"/>
</dbReference>
<gene>
    <name evidence="2" type="ORF">B0T22DRAFT_455120</name>
</gene>
<feature type="compositionally biased region" description="Polar residues" evidence="1">
    <location>
        <begin position="45"/>
        <end position="54"/>
    </location>
</feature>
<feature type="compositionally biased region" description="Low complexity" evidence="1">
    <location>
        <begin position="66"/>
        <end position="78"/>
    </location>
</feature>
<feature type="region of interest" description="Disordered" evidence="1">
    <location>
        <begin position="1"/>
        <end position="78"/>
    </location>
</feature>
<proteinExistence type="predicted"/>
<keyword evidence="3" id="KW-1185">Reference proteome</keyword>
<reference evidence="2" key="1">
    <citation type="journal article" date="2023" name="Mol. Phylogenet. Evol.">
        <title>Genome-scale phylogeny and comparative genomics of the fungal order Sordariales.</title>
        <authorList>
            <person name="Hensen N."/>
            <person name="Bonometti L."/>
            <person name="Westerberg I."/>
            <person name="Brannstrom I.O."/>
            <person name="Guillou S."/>
            <person name="Cros-Aarteil S."/>
            <person name="Calhoun S."/>
            <person name="Haridas S."/>
            <person name="Kuo A."/>
            <person name="Mondo S."/>
            <person name="Pangilinan J."/>
            <person name="Riley R."/>
            <person name="LaButti K."/>
            <person name="Andreopoulos B."/>
            <person name="Lipzen A."/>
            <person name="Chen C."/>
            <person name="Yan M."/>
            <person name="Daum C."/>
            <person name="Ng V."/>
            <person name="Clum A."/>
            <person name="Steindorff A."/>
            <person name="Ohm R.A."/>
            <person name="Martin F."/>
            <person name="Silar P."/>
            <person name="Natvig D.O."/>
            <person name="Lalanne C."/>
            <person name="Gautier V."/>
            <person name="Ament-Velasquez S.L."/>
            <person name="Kruys A."/>
            <person name="Hutchinson M.I."/>
            <person name="Powell A.J."/>
            <person name="Barry K."/>
            <person name="Miller A.N."/>
            <person name="Grigoriev I.V."/>
            <person name="Debuchy R."/>
            <person name="Gladieux P."/>
            <person name="Hiltunen Thoren M."/>
            <person name="Johannesson H."/>
        </authorList>
    </citation>
    <scope>NUCLEOTIDE SEQUENCE</scope>
    <source>
        <strain evidence="2">CBS 314.62</strain>
    </source>
</reference>
<name>A0AAE0XLG8_9PEZI</name>
<dbReference type="EMBL" id="JAULSO010000001">
    <property type="protein sequence ID" value="KAK3695376.1"/>
    <property type="molecule type" value="Genomic_DNA"/>
</dbReference>
<feature type="region of interest" description="Disordered" evidence="1">
    <location>
        <begin position="261"/>
        <end position="339"/>
    </location>
</feature>
<feature type="compositionally biased region" description="Acidic residues" evidence="1">
    <location>
        <begin position="262"/>
        <end position="298"/>
    </location>
</feature>
<evidence type="ECO:0000313" key="2">
    <source>
        <dbReference type="EMBL" id="KAK3695376.1"/>
    </source>
</evidence>
<accession>A0AAE0XLG8</accession>
<organism evidence="2 3">
    <name type="scientific">Podospora appendiculata</name>
    <dbReference type="NCBI Taxonomy" id="314037"/>
    <lineage>
        <taxon>Eukaryota</taxon>
        <taxon>Fungi</taxon>
        <taxon>Dikarya</taxon>
        <taxon>Ascomycota</taxon>
        <taxon>Pezizomycotina</taxon>
        <taxon>Sordariomycetes</taxon>
        <taxon>Sordariomycetidae</taxon>
        <taxon>Sordariales</taxon>
        <taxon>Podosporaceae</taxon>
        <taxon>Podospora</taxon>
    </lineage>
</organism>
<comment type="caution">
    <text evidence="2">The sequence shown here is derived from an EMBL/GenBank/DDBJ whole genome shotgun (WGS) entry which is preliminary data.</text>
</comment>
<evidence type="ECO:0000313" key="3">
    <source>
        <dbReference type="Proteomes" id="UP001270362"/>
    </source>
</evidence>